<dbReference type="RefSeq" id="WP_068327693.1">
    <property type="nucleotide sequence ID" value="NZ_LVHF01000012.1"/>
</dbReference>
<dbReference type="PANTHER" id="PTHR42912">
    <property type="entry name" value="METHYLTRANSFERASE"/>
    <property type="match status" value="1"/>
</dbReference>
<reference evidence="2 3" key="1">
    <citation type="submission" date="2016-03" db="EMBL/GenBank/DDBJ databases">
        <title>Photobacterium proteolyticum sp. nov. a protease producing bacterium isolated from ocean sediments of Laizhou Bay.</title>
        <authorList>
            <person name="Li Y."/>
        </authorList>
    </citation>
    <scope>NUCLEOTIDE SEQUENCE [LARGE SCALE GENOMIC DNA]</scope>
    <source>
        <strain evidence="2 3">R-40508</strain>
    </source>
</reference>
<dbReference type="Pfam" id="PF08241">
    <property type="entry name" value="Methyltransf_11"/>
    <property type="match status" value="1"/>
</dbReference>
<proteinExistence type="predicted"/>
<dbReference type="PANTHER" id="PTHR42912:SF80">
    <property type="entry name" value="METHYLTRANSFERASE DOMAIN-CONTAINING PROTEIN"/>
    <property type="match status" value="1"/>
</dbReference>
<dbReference type="OrthoDB" id="323463at2"/>
<organism evidence="2 3">
    <name type="scientific">Photobacterium jeanii</name>
    <dbReference type="NCBI Taxonomy" id="858640"/>
    <lineage>
        <taxon>Bacteria</taxon>
        <taxon>Pseudomonadati</taxon>
        <taxon>Pseudomonadota</taxon>
        <taxon>Gammaproteobacteria</taxon>
        <taxon>Vibrionales</taxon>
        <taxon>Vibrionaceae</taxon>
        <taxon>Photobacterium</taxon>
    </lineage>
</organism>
<keyword evidence="2" id="KW-0489">Methyltransferase</keyword>
<dbReference type="SUPFAM" id="SSF53335">
    <property type="entry name" value="S-adenosyl-L-methionine-dependent methyltransferases"/>
    <property type="match status" value="1"/>
</dbReference>
<comment type="caution">
    <text evidence="2">The sequence shown here is derived from an EMBL/GenBank/DDBJ whole genome shotgun (WGS) entry which is preliminary data.</text>
</comment>
<evidence type="ECO:0000259" key="1">
    <source>
        <dbReference type="Pfam" id="PF08241"/>
    </source>
</evidence>
<dbReference type="GO" id="GO:0008757">
    <property type="term" value="F:S-adenosylmethionine-dependent methyltransferase activity"/>
    <property type="evidence" value="ECO:0007669"/>
    <property type="project" value="InterPro"/>
</dbReference>
<dbReference type="STRING" id="858640.A3K86_03395"/>
<keyword evidence="2" id="KW-0808">Transferase</keyword>
<feature type="domain" description="Methyltransferase type 11" evidence="1">
    <location>
        <begin position="44"/>
        <end position="137"/>
    </location>
</feature>
<name>A0A178KL37_9GAMM</name>
<dbReference type="CDD" id="cd02440">
    <property type="entry name" value="AdoMet_MTases"/>
    <property type="match status" value="1"/>
</dbReference>
<keyword evidence="3" id="KW-1185">Reference proteome</keyword>
<dbReference type="InterPro" id="IPR029063">
    <property type="entry name" value="SAM-dependent_MTases_sf"/>
</dbReference>
<dbReference type="GO" id="GO:0032259">
    <property type="term" value="P:methylation"/>
    <property type="evidence" value="ECO:0007669"/>
    <property type="project" value="UniProtKB-KW"/>
</dbReference>
<protein>
    <submittedName>
        <fullName evidence="2">Methyltransferase type 11</fullName>
    </submittedName>
</protein>
<dbReference type="InterPro" id="IPR013216">
    <property type="entry name" value="Methyltransf_11"/>
</dbReference>
<dbReference type="Gene3D" id="3.40.50.150">
    <property type="entry name" value="Vaccinia Virus protein VP39"/>
    <property type="match status" value="1"/>
</dbReference>
<evidence type="ECO:0000313" key="3">
    <source>
        <dbReference type="Proteomes" id="UP000078503"/>
    </source>
</evidence>
<accession>A0A178KL37</accession>
<evidence type="ECO:0000313" key="2">
    <source>
        <dbReference type="EMBL" id="OAN17977.1"/>
    </source>
</evidence>
<dbReference type="AlphaFoldDB" id="A0A178KL37"/>
<dbReference type="Proteomes" id="UP000078503">
    <property type="component" value="Unassembled WGS sequence"/>
</dbReference>
<sequence>MADENKWEQFASSFEEKNNYVVGIKDIQRVKVALLSVTNLGKMLELGCGNGTYTSCFVDSASHITATDLSEDMVAVTKERFDGIEHVTVESADCFALPYEDNSFDTVFMANLLHVIPEPERALAEANRVLKPEGKLMAMSFTLDGMSFFNKLGLKYRFVKTYGAKSGSSTMMTPQLASSLASTAKFENITTQVLGKSVKAVYLSATKRKVTENQTIEAAVAV</sequence>
<dbReference type="InterPro" id="IPR050508">
    <property type="entry name" value="Methyltransf_Superfamily"/>
</dbReference>
<gene>
    <name evidence="2" type="ORF">A3K86_03395</name>
</gene>
<dbReference type="EMBL" id="LVHF01000012">
    <property type="protein sequence ID" value="OAN17977.1"/>
    <property type="molecule type" value="Genomic_DNA"/>
</dbReference>